<dbReference type="PANTHER" id="PTHR37850">
    <property type="entry name" value="STRU PROTEIN"/>
    <property type="match status" value="1"/>
</dbReference>
<evidence type="ECO:0000313" key="2">
    <source>
        <dbReference type="EMBL" id="MDT0445526.1"/>
    </source>
</evidence>
<sequence length="472" mass="49093">MNAPTSGERPADRPVTYALTGARGGFARTLLAQTRVLPGLEPAVLCDLDAAGVLALCADLGFPREALVTAGDAAEVRAARARGRIAVVTDVALLADAEYDVLVEATGSPAVGHRAARAALDGGRHVAMVSKEVDSVAGVALADLARRRGLVYTPAAGDQPANLIAWFTRTCALGLDVVAIGKSGEYDLVFDPATGTVTQLGDTVPAPALGELLTLGDDVRATLAARARAVAPLKRRAAADYCEMAVVASGTGCTPDTERMHYPVARPAELADVYALREHGGLLARPGAVDVFSMLRLPGEASFAGGVFAVVRTHDPETWRTLARKGHVVSRDGRYACLYLPYHLMGVETPLTLLDAVRHGRAAGPRAPRQHAVLAGRAGRDLAAGTVLAMGGHHHEVTGVDPVLLTAADAPEDTAPFYLAAHATLRRDVPAGQLLTLADLDGHDRDLLAAWHTGRALPAPSSTSPSSPTSLN</sequence>
<gene>
    <name evidence="2" type="ORF">RM779_23435</name>
</gene>
<accession>A0ABU2S972</accession>
<evidence type="ECO:0000259" key="1">
    <source>
        <dbReference type="Pfam" id="PF21135"/>
    </source>
</evidence>
<dbReference type="RefSeq" id="WP_311619719.1">
    <property type="nucleotide sequence ID" value="NZ_JAVREV010000014.1"/>
</dbReference>
<organism evidence="2 3">
    <name type="scientific">Streptomyces johnsoniae</name>
    <dbReference type="NCBI Taxonomy" id="3075532"/>
    <lineage>
        <taxon>Bacteria</taxon>
        <taxon>Bacillati</taxon>
        <taxon>Actinomycetota</taxon>
        <taxon>Actinomycetes</taxon>
        <taxon>Kitasatosporales</taxon>
        <taxon>Streptomycetaceae</taxon>
        <taxon>Streptomyces</taxon>
    </lineage>
</organism>
<dbReference type="Gene3D" id="3.40.50.720">
    <property type="entry name" value="NAD(P)-binding Rossmann-like Domain"/>
    <property type="match status" value="1"/>
</dbReference>
<reference evidence="3" key="1">
    <citation type="submission" date="2023-07" db="EMBL/GenBank/DDBJ databases">
        <title>30 novel species of actinomycetes from the DSMZ collection.</title>
        <authorList>
            <person name="Nouioui I."/>
        </authorList>
    </citation>
    <scope>NUCLEOTIDE SEQUENCE [LARGE SCALE GENOMIC DNA]</scope>
    <source>
        <strain evidence="3">DSM 41886</strain>
    </source>
</reference>
<dbReference type="EMBL" id="JAVREV010000014">
    <property type="protein sequence ID" value="MDT0445526.1"/>
    <property type="molecule type" value="Genomic_DNA"/>
</dbReference>
<protein>
    <submittedName>
        <fullName evidence="2">Homoserine dehydrogenase</fullName>
    </submittedName>
</protein>
<keyword evidence="3" id="KW-1185">Reference proteome</keyword>
<name>A0ABU2S972_9ACTN</name>
<dbReference type="Proteomes" id="UP001183615">
    <property type="component" value="Unassembled WGS sequence"/>
</dbReference>
<comment type="caution">
    <text evidence="2">The sequence shown here is derived from an EMBL/GenBank/DDBJ whole genome shotgun (WGS) entry which is preliminary data.</text>
</comment>
<dbReference type="InterPro" id="IPR048423">
    <property type="entry name" value="DRL_cat"/>
</dbReference>
<evidence type="ECO:0000313" key="3">
    <source>
        <dbReference type="Proteomes" id="UP001183615"/>
    </source>
</evidence>
<dbReference type="PANTHER" id="PTHR37850:SF3">
    <property type="entry name" value="BLR7815 PROTEIN"/>
    <property type="match status" value="1"/>
</dbReference>
<feature type="domain" description="Oxidoreductase DRL-like catalytic" evidence="1">
    <location>
        <begin position="241"/>
        <end position="349"/>
    </location>
</feature>
<proteinExistence type="predicted"/>
<dbReference type="InterPro" id="IPR036291">
    <property type="entry name" value="NAD(P)-bd_dom_sf"/>
</dbReference>
<dbReference type="Pfam" id="PF21135">
    <property type="entry name" value="DRL_cat"/>
    <property type="match status" value="1"/>
</dbReference>
<dbReference type="SUPFAM" id="SSF51735">
    <property type="entry name" value="NAD(P)-binding Rossmann-fold domains"/>
    <property type="match status" value="1"/>
</dbReference>